<keyword evidence="5" id="KW-0548">Nucleotidyltransferase</keyword>
<dbReference type="EMBL" id="FPIP01000013">
    <property type="protein sequence ID" value="SFW54295.1"/>
    <property type="molecule type" value="Genomic_DNA"/>
</dbReference>
<dbReference type="InterPro" id="IPR011832">
    <property type="entry name" value="GlgDAde_trans"/>
</dbReference>
<evidence type="ECO:0000313" key="5">
    <source>
        <dbReference type="EMBL" id="SFW54295.1"/>
    </source>
</evidence>
<dbReference type="Pfam" id="PF24894">
    <property type="entry name" value="Hexapep_GlmU"/>
    <property type="match status" value="1"/>
</dbReference>
<proteinExistence type="inferred from homology"/>
<evidence type="ECO:0000256" key="2">
    <source>
        <dbReference type="ARBA" id="ARBA00023056"/>
    </source>
</evidence>
<dbReference type="SUPFAM" id="SSF51161">
    <property type="entry name" value="Trimeric LpxA-like enzymes"/>
    <property type="match status" value="1"/>
</dbReference>
<dbReference type="CDD" id="cd04651">
    <property type="entry name" value="LbH_G1P_AT_C"/>
    <property type="match status" value="1"/>
</dbReference>
<dbReference type="Pfam" id="PF00483">
    <property type="entry name" value="NTP_transferase"/>
    <property type="match status" value="1"/>
</dbReference>
<dbReference type="InterPro" id="IPR011004">
    <property type="entry name" value="Trimer_LpxA-like_sf"/>
</dbReference>
<dbReference type="SUPFAM" id="SSF53448">
    <property type="entry name" value="Nucleotide-diphospho-sugar transferases"/>
    <property type="match status" value="1"/>
</dbReference>
<evidence type="ECO:0000259" key="4">
    <source>
        <dbReference type="Pfam" id="PF24894"/>
    </source>
</evidence>
<feature type="domain" description="Nucleotidyl transferase" evidence="3">
    <location>
        <begin position="22"/>
        <end position="153"/>
    </location>
</feature>
<accession>A0A1K1Q313</accession>
<evidence type="ECO:0000256" key="1">
    <source>
        <dbReference type="ARBA" id="ARBA00010443"/>
    </source>
</evidence>
<comment type="similarity">
    <text evidence="1">Belongs to the bacterial/plant glucose-1-phosphate adenylyltransferase family.</text>
</comment>
<dbReference type="InterPro" id="IPR011831">
    <property type="entry name" value="ADP-Glc_PPase"/>
</dbReference>
<name>A0A1K1Q313_RUMFL</name>
<dbReference type="RefSeq" id="WP_072301382.1">
    <property type="nucleotide sequence ID" value="NZ_FPIP01000013.1"/>
</dbReference>
<dbReference type="GO" id="GO:0005978">
    <property type="term" value="P:glycogen biosynthetic process"/>
    <property type="evidence" value="ECO:0007669"/>
    <property type="project" value="UniProtKB-KW"/>
</dbReference>
<dbReference type="PANTHER" id="PTHR43523">
    <property type="entry name" value="GLUCOSE-1-PHOSPHATE ADENYLYLTRANSFERASE-RELATED"/>
    <property type="match status" value="1"/>
</dbReference>
<feature type="domain" description="Glucose-1-phosphate adenylyltransferase/Bifunctional protein GlmU-like C-terminal hexapeptide" evidence="4">
    <location>
        <begin position="288"/>
        <end position="355"/>
    </location>
</feature>
<dbReference type="InterPro" id="IPR005835">
    <property type="entry name" value="NTP_transferase_dom"/>
</dbReference>
<keyword evidence="5" id="KW-0808">Transferase</keyword>
<dbReference type="CDD" id="cd02508">
    <property type="entry name" value="ADP_Glucose_PP"/>
    <property type="match status" value="1"/>
</dbReference>
<organism evidence="5 6">
    <name type="scientific">Ruminococcus flavefaciens</name>
    <dbReference type="NCBI Taxonomy" id="1265"/>
    <lineage>
        <taxon>Bacteria</taxon>
        <taxon>Bacillati</taxon>
        <taxon>Bacillota</taxon>
        <taxon>Clostridia</taxon>
        <taxon>Eubacteriales</taxon>
        <taxon>Oscillospiraceae</taxon>
        <taxon>Ruminococcus</taxon>
    </lineage>
</organism>
<evidence type="ECO:0000313" key="6">
    <source>
        <dbReference type="Proteomes" id="UP000183461"/>
    </source>
</evidence>
<dbReference type="NCBIfam" id="TIGR02092">
    <property type="entry name" value="glgD"/>
    <property type="match status" value="1"/>
</dbReference>
<dbReference type="InterPro" id="IPR029044">
    <property type="entry name" value="Nucleotide-diphossugar_trans"/>
</dbReference>
<protein>
    <submittedName>
        <fullName evidence="5">Glucose-1-phosphate adenylyltransferase</fullName>
    </submittedName>
</protein>
<dbReference type="InterPro" id="IPR056818">
    <property type="entry name" value="GlmU/GlgC-like_hexapep"/>
</dbReference>
<evidence type="ECO:0000259" key="3">
    <source>
        <dbReference type="Pfam" id="PF00483"/>
    </source>
</evidence>
<dbReference type="PANTHER" id="PTHR43523:SF6">
    <property type="entry name" value="GLYCOGEN BIOSYNTHESIS PROTEIN GLGD"/>
    <property type="match status" value="1"/>
</dbReference>
<dbReference type="GO" id="GO:0008878">
    <property type="term" value="F:glucose-1-phosphate adenylyltransferase activity"/>
    <property type="evidence" value="ECO:0007669"/>
    <property type="project" value="InterPro"/>
</dbReference>
<reference evidence="5 6" key="1">
    <citation type="submission" date="2016-11" db="EMBL/GenBank/DDBJ databases">
        <authorList>
            <person name="Jaros S."/>
            <person name="Januszkiewicz K."/>
            <person name="Wedrychowicz H."/>
        </authorList>
    </citation>
    <scope>NUCLEOTIDE SEQUENCE [LARGE SCALE GENOMIC DNA]</scope>
    <source>
        <strain evidence="5 6">YL228</strain>
    </source>
</reference>
<dbReference type="AlphaFoldDB" id="A0A1K1Q313"/>
<dbReference type="Gene3D" id="3.90.550.10">
    <property type="entry name" value="Spore Coat Polysaccharide Biosynthesis Protein SpsA, Chain A"/>
    <property type="match status" value="1"/>
</dbReference>
<gene>
    <name evidence="5" type="ORF">SAMN02910280_0347</name>
</gene>
<dbReference type="Proteomes" id="UP000183461">
    <property type="component" value="Unassembled WGS sequence"/>
</dbReference>
<dbReference type="Gene3D" id="2.160.10.10">
    <property type="entry name" value="Hexapeptide repeat proteins"/>
    <property type="match status" value="1"/>
</dbReference>
<keyword evidence="2" id="KW-0320">Glycogen biosynthesis</keyword>
<sequence>MSVNYNVLGLVFASMHDSYVSELTKQRTMGSIPFGGRYRLIDFPLSSFVNSGVTEVGVITKSNYGSLLDHLGSGRDWDLARKKGGLHLLPPYSHTSSIYKGRLDALNNIWRYVEHSNAKYVIMSNCDVVTMINFNPVLKQHKETEADITLIYSRGYYNCEKNNCATVLEFDEEGRLKDTLVDPQISGECNLWLEMCIITKDFLKKIVADAASRNQHSFTREILQAKKDEFKIMGYKHDGFFTRIDSIQNYYNSSRLLLDTEKRNALFTKGMPVLTKIGDNGPVKYGLESNIKDSLIADGCIVEGTVINSILFRGVRVGKDSVVKDCVLFQGTKVGTSCSISSVITDKNVEISNDKVLTGSETYPLYIGKGGKI</sequence>